<protein>
    <submittedName>
        <fullName evidence="3">Alpha/beta fold hydrolase</fullName>
    </submittedName>
</protein>
<dbReference type="EMBL" id="VULT01000002">
    <property type="protein sequence ID" value="MSS16439.1"/>
    <property type="molecule type" value="Genomic_DNA"/>
</dbReference>
<gene>
    <name evidence="3" type="ORF">FYJ29_01435</name>
</gene>
<dbReference type="PANTHER" id="PTHR43265:SF1">
    <property type="entry name" value="ESTERASE ESTD"/>
    <property type="match status" value="1"/>
</dbReference>
<dbReference type="AlphaFoldDB" id="A0A6L5X7V2"/>
<keyword evidence="4" id="KW-1185">Reference proteome</keyword>
<keyword evidence="3" id="KW-0378">Hydrolase</keyword>
<dbReference type="Pfam" id="PF12146">
    <property type="entry name" value="Hydrolase_4"/>
    <property type="match status" value="1"/>
</dbReference>
<dbReference type="InterPro" id="IPR022742">
    <property type="entry name" value="Hydrolase_4"/>
</dbReference>
<dbReference type="GO" id="GO:0052689">
    <property type="term" value="F:carboxylic ester hydrolase activity"/>
    <property type="evidence" value="ECO:0007669"/>
    <property type="project" value="TreeGrafter"/>
</dbReference>
<dbReference type="SUPFAM" id="SSF53474">
    <property type="entry name" value="alpha/beta-Hydrolases"/>
    <property type="match status" value="1"/>
</dbReference>
<dbReference type="PANTHER" id="PTHR43265">
    <property type="entry name" value="ESTERASE ESTD"/>
    <property type="match status" value="1"/>
</dbReference>
<dbReference type="Proteomes" id="UP000483362">
    <property type="component" value="Unassembled WGS sequence"/>
</dbReference>
<keyword evidence="1" id="KW-0732">Signal</keyword>
<proteinExistence type="predicted"/>
<feature type="signal peptide" evidence="1">
    <location>
        <begin position="1"/>
        <end position="19"/>
    </location>
</feature>
<comment type="caution">
    <text evidence="3">The sequence shown here is derived from an EMBL/GenBank/DDBJ whole genome shotgun (WGS) entry which is preliminary data.</text>
</comment>
<dbReference type="InterPro" id="IPR053145">
    <property type="entry name" value="AB_hydrolase_Est10"/>
</dbReference>
<dbReference type="InterPro" id="IPR029058">
    <property type="entry name" value="AB_hydrolase_fold"/>
</dbReference>
<evidence type="ECO:0000259" key="2">
    <source>
        <dbReference type="Pfam" id="PF12146"/>
    </source>
</evidence>
<sequence length="423" mass="45119">MKKIATLLIAALWGIAAWAAADMLGTWTGSLDAGVARIPLVLHLDSTGCSLDSPAQGASGIPCTSQVDGNNIDIGIPSIGASYRGTIAGDSLKGTFTQGGHSLALTLTRKAEKKDTGPHNYREEQVTFGHGNVTLAGTLTLPKGGSCVPAVVLVTGSGPQDRDETIMGHKPFKAIADSLGNHGIAVLRYDDRGVGGSSMATGYETTRDFALDATAAVRYLLKRQEIDPKRTGYIGHSEGGSIAILNHADVAFVITLAAPAVKGKDLMIKQNEMIAKATGNMWNARLAGRVDSVFTLIDTCRDQALLKTKLGRFPELKTQVGALTSPWYRAFVQLDPTPSLKAMGKSRQPMMACNGEWDDQVNCDQNLGAIARWVPCAAIKRYPQLNHLFQHCDSRDQALDYGGNSEDFNPQVIADIVAFIKGL</sequence>
<dbReference type="RefSeq" id="WP_154326989.1">
    <property type="nucleotide sequence ID" value="NZ_CP045696.1"/>
</dbReference>
<reference evidence="3 4" key="1">
    <citation type="submission" date="2019-08" db="EMBL/GenBank/DDBJ databases">
        <title>In-depth cultivation of the pig gut microbiome towards novel bacterial diversity and tailored functional studies.</title>
        <authorList>
            <person name="Wylensek D."/>
            <person name="Hitch T.C.A."/>
            <person name="Clavel T."/>
        </authorList>
    </citation>
    <scope>NUCLEOTIDE SEQUENCE [LARGE SCALE GENOMIC DNA]</scope>
    <source>
        <strain evidence="3 4">Oil-RF-744-WCA-WT-10</strain>
    </source>
</reference>
<evidence type="ECO:0000256" key="1">
    <source>
        <dbReference type="SAM" id="SignalP"/>
    </source>
</evidence>
<feature type="chain" id="PRO_5026850173" evidence="1">
    <location>
        <begin position="20"/>
        <end position="423"/>
    </location>
</feature>
<organism evidence="3 4">
    <name type="scientific">Sodaliphilus pleomorphus</name>
    <dbReference type="NCBI Taxonomy" id="2606626"/>
    <lineage>
        <taxon>Bacteria</taxon>
        <taxon>Pseudomonadati</taxon>
        <taxon>Bacteroidota</taxon>
        <taxon>Bacteroidia</taxon>
        <taxon>Bacteroidales</taxon>
        <taxon>Muribaculaceae</taxon>
        <taxon>Sodaliphilus</taxon>
    </lineage>
</organism>
<dbReference type="Gene3D" id="3.40.50.1820">
    <property type="entry name" value="alpha/beta hydrolase"/>
    <property type="match status" value="1"/>
</dbReference>
<evidence type="ECO:0000313" key="3">
    <source>
        <dbReference type="EMBL" id="MSS16439.1"/>
    </source>
</evidence>
<feature type="domain" description="Serine aminopeptidase S33" evidence="2">
    <location>
        <begin position="172"/>
        <end position="286"/>
    </location>
</feature>
<evidence type="ECO:0000313" key="4">
    <source>
        <dbReference type="Proteomes" id="UP000483362"/>
    </source>
</evidence>
<name>A0A6L5X7V2_9BACT</name>
<accession>A0A6L5X7V2</accession>